<dbReference type="OrthoDB" id="2121828at2759"/>
<proteinExistence type="predicted"/>
<dbReference type="AlphaFoldDB" id="A0A9E7ESD0"/>
<organism evidence="1 2">
    <name type="scientific">Musa troglodytarum</name>
    <name type="common">fe'i banana</name>
    <dbReference type="NCBI Taxonomy" id="320322"/>
    <lineage>
        <taxon>Eukaryota</taxon>
        <taxon>Viridiplantae</taxon>
        <taxon>Streptophyta</taxon>
        <taxon>Embryophyta</taxon>
        <taxon>Tracheophyta</taxon>
        <taxon>Spermatophyta</taxon>
        <taxon>Magnoliopsida</taxon>
        <taxon>Liliopsida</taxon>
        <taxon>Zingiberales</taxon>
        <taxon>Musaceae</taxon>
        <taxon>Musa</taxon>
    </lineage>
</organism>
<sequence>MDACSERSMVDQGPRGHADYVRGKKPSAAQASWCVYSGYFSLVCEFDVLRKLLGGIMCRREPTASPCLEAALSSYNISNVQNEPGVKFEDHHGLVGERTATALFFLLCVCERVRNSVATLRLLFPIWLPNRFRLNCDWVTRDIWGKKVRAGADGSSNCRDMLPVVAAVAHQLPDAVPRRLPCGGPVPRLQQAAAFGRPCPRLRPRLALPRGRLGQTVVGPFAGHAEEAR</sequence>
<dbReference type="Proteomes" id="UP001055439">
    <property type="component" value="Chromosome 10"/>
</dbReference>
<evidence type="ECO:0000313" key="1">
    <source>
        <dbReference type="EMBL" id="URD83125.1"/>
    </source>
</evidence>
<gene>
    <name evidence="1" type="ORF">MUK42_05224</name>
</gene>
<accession>A0A9E7ESD0</accession>
<name>A0A9E7ESD0_9LILI</name>
<evidence type="ECO:0000313" key="2">
    <source>
        <dbReference type="Proteomes" id="UP001055439"/>
    </source>
</evidence>
<dbReference type="EMBL" id="CP097503">
    <property type="protein sequence ID" value="URD83125.1"/>
    <property type="molecule type" value="Genomic_DNA"/>
</dbReference>
<protein>
    <submittedName>
        <fullName evidence="1">Multicopper oxidase</fullName>
    </submittedName>
</protein>
<keyword evidence="2" id="KW-1185">Reference proteome</keyword>
<reference evidence="1" key="1">
    <citation type="submission" date="2022-05" db="EMBL/GenBank/DDBJ databases">
        <title>The Musa troglodytarum L. genome provides insights into the mechanism of non-climacteric behaviour and enrichment of carotenoids.</title>
        <authorList>
            <person name="Wang J."/>
        </authorList>
    </citation>
    <scope>NUCLEOTIDE SEQUENCE</scope>
    <source>
        <tissue evidence="1">Leaf</tissue>
    </source>
</reference>